<accession>A0A9W6J1Y7</accession>
<sequence>MAEGDPIRISVDTAVFRRELTEAERLSRGFGRALGDALEGGVVKGRSLTDVLRSLGTRLSSLALSAALKPVETALGGLFGSLSKGLLGGVTPFAKGGVLGAPAVLSSGGAGLALAGEAGPEAVLPLSRGADGRLGVASSGGAHAPVTINIATSDVESFRRSEAQVSAALARAVARGRRGL</sequence>
<evidence type="ECO:0000313" key="1">
    <source>
        <dbReference type="EMBL" id="GLK67909.1"/>
    </source>
</evidence>
<dbReference type="AlphaFoldDB" id="A0A9W6J1Y7"/>
<protein>
    <recommendedName>
        <fullName evidence="3">Phage tail tape measure protein</fullName>
    </recommendedName>
</protein>
<keyword evidence="2" id="KW-1185">Reference proteome</keyword>
<reference evidence="1" key="2">
    <citation type="submission" date="2023-01" db="EMBL/GenBank/DDBJ databases">
        <authorList>
            <person name="Sun Q."/>
            <person name="Evtushenko L."/>
        </authorList>
    </citation>
    <scope>NUCLEOTIDE SEQUENCE</scope>
    <source>
        <strain evidence="1">VKM B-2347</strain>
    </source>
</reference>
<evidence type="ECO:0008006" key="3">
    <source>
        <dbReference type="Google" id="ProtNLM"/>
    </source>
</evidence>
<proteinExistence type="predicted"/>
<dbReference type="Proteomes" id="UP001143372">
    <property type="component" value="Unassembled WGS sequence"/>
</dbReference>
<reference evidence="1" key="1">
    <citation type="journal article" date="2014" name="Int. J. Syst. Evol. Microbiol.">
        <title>Complete genome sequence of Corynebacterium casei LMG S-19264T (=DSM 44701T), isolated from a smear-ripened cheese.</title>
        <authorList>
            <consortium name="US DOE Joint Genome Institute (JGI-PGF)"/>
            <person name="Walter F."/>
            <person name="Albersmeier A."/>
            <person name="Kalinowski J."/>
            <person name="Ruckert C."/>
        </authorList>
    </citation>
    <scope>NUCLEOTIDE SEQUENCE</scope>
    <source>
        <strain evidence="1">VKM B-2347</strain>
    </source>
</reference>
<evidence type="ECO:0000313" key="2">
    <source>
        <dbReference type="Proteomes" id="UP001143372"/>
    </source>
</evidence>
<dbReference type="EMBL" id="BSFI01000007">
    <property type="protein sequence ID" value="GLK67909.1"/>
    <property type="molecule type" value="Genomic_DNA"/>
</dbReference>
<name>A0A9W6J1Y7_9HYPH</name>
<gene>
    <name evidence="1" type="ORF">GCM10008179_15470</name>
</gene>
<organism evidence="1 2">
    <name type="scientific">Hansschlegelia plantiphila</name>
    <dbReference type="NCBI Taxonomy" id="374655"/>
    <lineage>
        <taxon>Bacteria</taxon>
        <taxon>Pseudomonadati</taxon>
        <taxon>Pseudomonadota</taxon>
        <taxon>Alphaproteobacteria</taxon>
        <taxon>Hyphomicrobiales</taxon>
        <taxon>Methylopilaceae</taxon>
        <taxon>Hansschlegelia</taxon>
    </lineage>
</organism>
<comment type="caution">
    <text evidence="1">The sequence shown here is derived from an EMBL/GenBank/DDBJ whole genome shotgun (WGS) entry which is preliminary data.</text>
</comment>
<dbReference type="RefSeq" id="WP_271168151.1">
    <property type="nucleotide sequence ID" value="NZ_BSFI01000007.1"/>
</dbReference>